<comment type="similarity">
    <text evidence="1">Belongs to the transglycosylase Slt family.</text>
</comment>
<dbReference type="RefSeq" id="WP_110171891.1">
    <property type="nucleotide sequence ID" value="NZ_CP015136.1"/>
</dbReference>
<dbReference type="InterPro" id="IPR000189">
    <property type="entry name" value="Transglyc_AS"/>
</dbReference>
<evidence type="ECO:0000259" key="2">
    <source>
        <dbReference type="PROSITE" id="PS51782"/>
    </source>
</evidence>
<dbReference type="Pfam" id="PF01476">
    <property type="entry name" value="LysM"/>
    <property type="match status" value="2"/>
</dbReference>
<dbReference type="PROSITE" id="PS00922">
    <property type="entry name" value="TRANSGLYCOSYLASE"/>
    <property type="match status" value="1"/>
</dbReference>
<dbReference type="Proteomes" id="UP000076079">
    <property type="component" value="Chromosome"/>
</dbReference>
<dbReference type="OrthoDB" id="9815002at2"/>
<evidence type="ECO:0000313" key="4">
    <source>
        <dbReference type="Proteomes" id="UP000076079"/>
    </source>
</evidence>
<reference evidence="4" key="2">
    <citation type="submission" date="2016-04" db="EMBL/GenBank/DDBJ databases">
        <title>First Complete Genome Sequence of a Subdivision 6 Acidobacterium.</title>
        <authorList>
            <person name="Huang S."/>
            <person name="Vieira S."/>
            <person name="Bunk B."/>
            <person name="Riedel T."/>
            <person name="Sproeer C."/>
            <person name="Overmann J."/>
        </authorList>
    </citation>
    <scope>NUCLEOTIDE SEQUENCE [LARGE SCALE GENOMIC DNA]</scope>
    <source>
        <strain evidence="4">DSM 100886 HEG_-6_39</strain>
    </source>
</reference>
<dbReference type="PANTHER" id="PTHR33734">
    <property type="entry name" value="LYSM DOMAIN-CONTAINING GPI-ANCHORED PROTEIN 2"/>
    <property type="match status" value="1"/>
</dbReference>
<evidence type="ECO:0000256" key="1">
    <source>
        <dbReference type="ARBA" id="ARBA00007734"/>
    </source>
</evidence>
<dbReference type="InterPro" id="IPR008258">
    <property type="entry name" value="Transglycosylase_SLT_dom_1"/>
</dbReference>
<dbReference type="SUPFAM" id="SSF54106">
    <property type="entry name" value="LysM domain"/>
    <property type="match status" value="2"/>
</dbReference>
<feature type="domain" description="LysM" evidence="2">
    <location>
        <begin position="433"/>
        <end position="477"/>
    </location>
</feature>
<gene>
    <name evidence="3" type="primary">mltD_2</name>
    <name evidence="3" type="ORF">LuPra_03464</name>
</gene>
<keyword evidence="4" id="KW-1185">Reference proteome</keyword>
<dbReference type="GO" id="GO:0008932">
    <property type="term" value="F:lytic endotransglycosylase activity"/>
    <property type="evidence" value="ECO:0007669"/>
    <property type="project" value="TreeGrafter"/>
</dbReference>
<dbReference type="Gene3D" id="3.10.350.10">
    <property type="entry name" value="LysM domain"/>
    <property type="match status" value="2"/>
</dbReference>
<dbReference type="AlphaFoldDB" id="A0A143PQZ9"/>
<accession>A0A143PQZ9</accession>
<dbReference type="InterPro" id="IPR023346">
    <property type="entry name" value="Lysozyme-like_dom_sf"/>
</dbReference>
<protein>
    <submittedName>
        <fullName evidence="3">Membrane-bound lytic murein transglycosylase D</fullName>
        <ecNumber evidence="3">4.2.2.-</ecNumber>
    </submittedName>
</protein>
<dbReference type="CDD" id="cd00118">
    <property type="entry name" value="LysM"/>
    <property type="match status" value="2"/>
</dbReference>
<dbReference type="GO" id="GO:0000270">
    <property type="term" value="P:peptidoglycan metabolic process"/>
    <property type="evidence" value="ECO:0007669"/>
    <property type="project" value="InterPro"/>
</dbReference>
<proteinExistence type="inferred from homology"/>
<dbReference type="KEGG" id="abac:LuPra_03464"/>
<dbReference type="PROSITE" id="PS51257">
    <property type="entry name" value="PROKAR_LIPOPROTEIN"/>
    <property type="match status" value="1"/>
</dbReference>
<dbReference type="SMART" id="SM00257">
    <property type="entry name" value="LysM"/>
    <property type="match status" value="2"/>
</dbReference>
<dbReference type="InterPro" id="IPR036779">
    <property type="entry name" value="LysM_dom_sf"/>
</dbReference>
<dbReference type="PROSITE" id="PS51782">
    <property type="entry name" value="LYSM"/>
    <property type="match status" value="2"/>
</dbReference>
<dbReference type="GO" id="GO:0016020">
    <property type="term" value="C:membrane"/>
    <property type="evidence" value="ECO:0007669"/>
    <property type="project" value="InterPro"/>
</dbReference>
<dbReference type="Gene3D" id="1.10.530.10">
    <property type="match status" value="1"/>
</dbReference>
<feature type="domain" description="LysM" evidence="2">
    <location>
        <begin position="520"/>
        <end position="563"/>
    </location>
</feature>
<dbReference type="CDD" id="cd16894">
    <property type="entry name" value="MltD-like"/>
    <property type="match status" value="1"/>
</dbReference>
<dbReference type="EMBL" id="CP015136">
    <property type="protein sequence ID" value="AMY10234.1"/>
    <property type="molecule type" value="Genomic_DNA"/>
</dbReference>
<dbReference type="STRING" id="1855912.LuPra_03464"/>
<dbReference type="PANTHER" id="PTHR33734:SF22">
    <property type="entry name" value="MEMBRANE-BOUND LYTIC MUREIN TRANSGLYCOSYLASE D"/>
    <property type="match status" value="1"/>
</dbReference>
<dbReference type="PATRIC" id="fig|1813736.3.peg.3673"/>
<organism evidence="3 4">
    <name type="scientific">Luteitalea pratensis</name>
    <dbReference type="NCBI Taxonomy" id="1855912"/>
    <lineage>
        <taxon>Bacteria</taxon>
        <taxon>Pseudomonadati</taxon>
        <taxon>Acidobacteriota</taxon>
        <taxon>Vicinamibacteria</taxon>
        <taxon>Vicinamibacterales</taxon>
        <taxon>Vicinamibacteraceae</taxon>
        <taxon>Luteitalea</taxon>
    </lineage>
</organism>
<reference evidence="3 4" key="1">
    <citation type="journal article" date="2016" name="Genome Announc.">
        <title>First Complete Genome Sequence of a Subdivision 6 Acidobacterium Strain.</title>
        <authorList>
            <person name="Huang S."/>
            <person name="Vieira S."/>
            <person name="Bunk B."/>
            <person name="Riedel T."/>
            <person name="Sproer C."/>
            <person name="Overmann J."/>
        </authorList>
    </citation>
    <scope>NUCLEOTIDE SEQUENCE [LARGE SCALE GENOMIC DNA]</scope>
    <source>
        <strain evidence="4">DSM 100886 HEG_-6_39</strain>
    </source>
</reference>
<dbReference type="InterPro" id="IPR018392">
    <property type="entry name" value="LysM"/>
</dbReference>
<evidence type="ECO:0000313" key="3">
    <source>
        <dbReference type="EMBL" id="AMY10234.1"/>
    </source>
</evidence>
<name>A0A143PQZ9_LUTPR</name>
<keyword evidence="3" id="KW-0456">Lyase</keyword>
<dbReference type="SUPFAM" id="SSF53955">
    <property type="entry name" value="Lysozyme-like"/>
    <property type="match status" value="1"/>
</dbReference>
<dbReference type="EC" id="4.2.2.-" evidence="3"/>
<dbReference type="Pfam" id="PF01464">
    <property type="entry name" value="SLT"/>
    <property type="match status" value="1"/>
</dbReference>
<sequence>MRRTFGLPVAVLLISAGCSRHPAPQVAAPIQPTAPVSSVPVPAPVAPADPTAALLTEADRSFNLGERELSLGHLEQARAAFDKSLDILLDAPDGARVDPRLRTHFDRLVDRIAAHETLALQKGDGFTEKPSEPAAIDQLLEVATFAPPPPAGPGVEQAVQLDLAQTSHDIPIPLNERVLNYVELFQGRLREFLTGGLQRGSKYLPMVQSVFRAEGVPLDLAYVPLIESAFKPTALSRASARGMWQFMRGTAGDFGLKQDWYIDERADPEKATRAAARYFKQLYGMFSDWHLAMASYNGGPGRVQRAMKSAGVEDFWELTANERYLPRETREYVPMILAAMIIAKNPTQYGFEAPPIETLAYDKVEVDTAVDLRRVAEWTGASIDEIQALNPELRRWTTPLRFARYEMKVPAGTGPQLQARLATAGPSELTALKFHTVRRRESIALIARKLGVSRADLAEANGISQRAAVHSGQRLLIPRAPSAPLLASGPRADQPQRQAEAVVARRPTASPDEEDDVRITTHRVKRGESLYAIANAYDVSVADLRAWNRMKGTQLDVGDKLTIRVSRTRAAQ</sequence>